<organism evidence="2 3">
    <name type="scientific">Sulfidibacter corallicola</name>
    <dbReference type="NCBI Taxonomy" id="2818388"/>
    <lineage>
        <taxon>Bacteria</taxon>
        <taxon>Pseudomonadati</taxon>
        <taxon>Acidobacteriota</taxon>
        <taxon>Holophagae</taxon>
        <taxon>Acanthopleuribacterales</taxon>
        <taxon>Acanthopleuribacteraceae</taxon>
        <taxon>Sulfidibacter</taxon>
    </lineage>
</organism>
<accession>A0A8A4TRZ3</accession>
<evidence type="ECO:0000313" key="2">
    <source>
        <dbReference type="EMBL" id="QTD51798.1"/>
    </source>
</evidence>
<evidence type="ECO:0000259" key="1">
    <source>
        <dbReference type="Pfam" id="PF12770"/>
    </source>
</evidence>
<dbReference type="InterPro" id="IPR019734">
    <property type="entry name" value="TPR_rpt"/>
</dbReference>
<sequence length="1032" mass="115234">MNSPVSGAGKEPKPDETWVTDRLALAATLEKDETRAFRMEVEPGDVIAVRVLQRNLDVALHLFGPADRERWVEDGPTGGHGLEILWFPVREGGTHRLELVRIGSAGADPRFELDIRKLADPTEAEWSRAQAQSLTREALLAGRREGRAALPTERFLEALDLWERGRYPAGKARTLDRLGDRWFRLQRLDKAVAVWKTSVEILRAEGDCALALTIQTKLARAFEEMGDLASSRGQLVDAVQFADTCPSPHWKAGTVRNLGAYHHRRNQIGIAIDQFRRSCAMFRNLGDPVEEARCLEHIAAAFLLAGKPEDGLRELAEARALWRGLDDSQPAAREQAGNLIQIGRANHQLDRLDRALAAFEEALVLVRGAQDFPTMITVLDGKGKIHRARKEFADARECYEHAIDLVERHGLPSWQAHLSLNLARTLYEEVAEGPPAPGERELLATALTLVDSALVSHRRHDSVEGLVWDYYLRGRILDRQGRHPEALEALEQAIRELAHAMPSRGILAKSFRHTRDLVFREYQQLAMAQARRTSDPSLVDRVFAVHEYQTAFGLEASLALHDIEGASAHRSAYRALQARINENEYQRVQLLLQGRNPESVAELERLVQADLLQLHQLRPTPVKLPDDAPFRRVPVPEIQRELLATNDIAMVFMLNEPRSVLWCIDREGVRMFEDLPGRARLTQLARQYAHVVGAGPMESRKRRQVQKAIQLRDALFGEAVQVMKGKHRLLLVLDDALHQVSFATLASPIDDVPVGNLGYRPLIADFEITRLPSLGAALTMVRQNRRRSPAPRIVALFGDPVYNPDDPRLVRKPVSVGPPPILNEDPTGCGIREYARLSRAAQNAEIITGLVADPDLKHRELGLDATPLRFWLSEPHRYRILHFSAHGLLHPGEEELSAIVLSLWNAEGMPSDGYLRAHDLYESYLPAELAVIGGCRTADGQWVSGEGVVGLSQHFMSAGCSRVIAGMWPMSENAAADIVSSFYRILFDRRISSTGALRAAQLDAIERAELADPFHWGVFIHHGLGAPFSLDP</sequence>
<evidence type="ECO:0000313" key="3">
    <source>
        <dbReference type="Proteomes" id="UP000663929"/>
    </source>
</evidence>
<dbReference type="KEGG" id="scor:J3U87_04950"/>
<dbReference type="RefSeq" id="WP_237381919.1">
    <property type="nucleotide sequence ID" value="NZ_CP071793.1"/>
</dbReference>
<feature type="domain" description="CHAT" evidence="1">
    <location>
        <begin position="710"/>
        <end position="1023"/>
    </location>
</feature>
<dbReference type="AlphaFoldDB" id="A0A8A4TRZ3"/>
<dbReference type="PANTHER" id="PTHR10098:SF108">
    <property type="entry name" value="TETRATRICOPEPTIDE REPEAT PROTEIN 28"/>
    <property type="match status" value="1"/>
</dbReference>
<reference evidence="2" key="1">
    <citation type="submission" date="2021-03" db="EMBL/GenBank/DDBJ databases">
        <title>Acanthopleuribacteraceae sp. M133.</title>
        <authorList>
            <person name="Wang G."/>
        </authorList>
    </citation>
    <scope>NUCLEOTIDE SEQUENCE</scope>
    <source>
        <strain evidence="2">M133</strain>
    </source>
</reference>
<dbReference type="Pfam" id="PF12770">
    <property type="entry name" value="CHAT"/>
    <property type="match status" value="1"/>
</dbReference>
<dbReference type="Pfam" id="PF13181">
    <property type="entry name" value="TPR_8"/>
    <property type="match status" value="1"/>
</dbReference>
<keyword evidence="3" id="KW-1185">Reference proteome</keyword>
<dbReference type="InterPro" id="IPR024983">
    <property type="entry name" value="CHAT_dom"/>
</dbReference>
<name>A0A8A4TRZ3_SULCO</name>
<dbReference type="Proteomes" id="UP000663929">
    <property type="component" value="Chromosome"/>
</dbReference>
<dbReference type="Gene3D" id="1.25.40.10">
    <property type="entry name" value="Tetratricopeptide repeat domain"/>
    <property type="match status" value="2"/>
</dbReference>
<gene>
    <name evidence="2" type="ORF">J3U87_04950</name>
</gene>
<proteinExistence type="predicted"/>
<dbReference type="SMART" id="SM00028">
    <property type="entry name" value="TPR"/>
    <property type="match status" value="5"/>
</dbReference>
<dbReference type="InterPro" id="IPR011990">
    <property type="entry name" value="TPR-like_helical_dom_sf"/>
</dbReference>
<protein>
    <submittedName>
        <fullName evidence="2">CHAT domain-containing protein</fullName>
    </submittedName>
</protein>
<dbReference type="EMBL" id="CP071793">
    <property type="protein sequence ID" value="QTD51798.1"/>
    <property type="molecule type" value="Genomic_DNA"/>
</dbReference>
<dbReference type="PANTHER" id="PTHR10098">
    <property type="entry name" value="RAPSYN-RELATED"/>
    <property type="match status" value="1"/>
</dbReference>
<dbReference type="SUPFAM" id="SSF48452">
    <property type="entry name" value="TPR-like"/>
    <property type="match status" value="2"/>
</dbReference>